<organism evidence="4 5">
    <name type="scientific">Lysinibacillus antri</name>
    <dbReference type="NCBI Taxonomy" id="2498145"/>
    <lineage>
        <taxon>Bacteria</taxon>
        <taxon>Bacillati</taxon>
        <taxon>Bacillota</taxon>
        <taxon>Bacilli</taxon>
        <taxon>Bacillales</taxon>
        <taxon>Bacillaceae</taxon>
        <taxon>Lysinibacillus</taxon>
    </lineage>
</organism>
<dbReference type="InterPro" id="IPR012902">
    <property type="entry name" value="N_methyl_site"/>
</dbReference>
<reference evidence="4 5" key="1">
    <citation type="submission" date="2018-12" db="EMBL/GenBank/DDBJ databases">
        <title>Lysinibacillus antri sp. nov., isolated from a cave soil.</title>
        <authorList>
            <person name="Narsing Rao M.P."/>
            <person name="Zhang H."/>
            <person name="Dong Z.-Y."/>
            <person name="Niu X.-K."/>
            <person name="Zhang K."/>
            <person name="Fang B.-Z."/>
            <person name="Kang Y.-Q."/>
            <person name="Xiao M."/>
            <person name="Li W.-J."/>
        </authorList>
    </citation>
    <scope>NUCLEOTIDE SEQUENCE [LARGE SCALE GENOMIC DNA]</scope>
    <source>
        <strain evidence="4 5">SYSU K30002</strain>
    </source>
</reference>
<keyword evidence="2" id="KW-0178">Competence</keyword>
<keyword evidence="3" id="KW-0812">Transmembrane</keyword>
<protein>
    <recommendedName>
        <fullName evidence="6">Prepilin-type N-terminal cleavage/methylation domain-containing protein</fullName>
    </recommendedName>
</protein>
<gene>
    <name evidence="4" type="ORF">EK386_05250</name>
</gene>
<dbReference type="RefSeq" id="WP_126657985.1">
    <property type="nucleotide sequence ID" value="NZ_RYYR01000005.1"/>
</dbReference>
<comment type="subcellular location">
    <subcellularLocation>
        <location evidence="1">Cell surface</location>
    </subcellularLocation>
</comment>
<accession>A0A432LEC8</accession>
<dbReference type="AlphaFoldDB" id="A0A432LEC8"/>
<dbReference type="Pfam" id="PF07963">
    <property type="entry name" value="N_methyl"/>
    <property type="match status" value="1"/>
</dbReference>
<evidence type="ECO:0000313" key="5">
    <source>
        <dbReference type="Proteomes" id="UP000287910"/>
    </source>
</evidence>
<sequence>MKRFYKSFRLNESGISLVEVIASIVILSIIILSIFSLLTQSSKTTRTSERIIDATYVAQTEMEELYFESIKRADPESVILSKGYTKNTTYFEKTNSSYNFYIKLSLTNNDTYPQLTRILIQVYDHKDDTHPKAQMENTLDWGK</sequence>
<evidence type="ECO:0000256" key="2">
    <source>
        <dbReference type="ARBA" id="ARBA00023287"/>
    </source>
</evidence>
<proteinExistence type="predicted"/>
<dbReference type="PROSITE" id="PS00409">
    <property type="entry name" value="PROKAR_NTER_METHYL"/>
    <property type="match status" value="1"/>
</dbReference>
<dbReference type="GO" id="GO:0009986">
    <property type="term" value="C:cell surface"/>
    <property type="evidence" value="ECO:0007669"/>
    <property type="project" value="UniProtKB-SubCell"/>
</dbReference>
<evidence type="ECO:0008006" key="6">
    <source>
        <dbReference type="Google" id="ProtNLM"/>
    </source>
</evidence>
<evidence type="ECO:0000256" key="3">
    <source>
        <dbReference type="SAM" id="Phobius"/>
    </source>
</evidence>
<evidence type="ECO:0000313" key="4">
    <source>
        <dbReference type="EMBL" id="RUL55135.1"/>
    </source>
</evidence>
<keyword evidence="3" id="KW-0472">Membrane</keyword>
<dbReference type="Proteomes" id="UP000287910">
    <property type="component" value="Unassembled WGS sequence"/>
</dbReference>
<comment type="caution">
    <text evidence="4">The sequence shown here is derived from an EMBL/GenBank/DDBJ whole genome shotgun (WGS) entry which is preliminary data.</text>
</comment>
<dbReference type="GO" id="GO:0030420">
    <property type="term" value="P:establishment of competence for transformation"/>
    <property type="evidence" value="ECO:0007669"/>
    <property type="project" value="UniProtKB-KW"/>
</dbReference>
<evidence type="ECO:0000256" key="1">
    <source>
        <dbReference type="ARBA" id="ARBA00004241"/>
    </source>
</evidence>
<name>A0A432LEC8_9BACI</name>
<keyword evidence="3" id="KW-1133">Transmembrane helix</keyword>
<keyword evidence="5" id="KW-1185">Reference proteome</keyword>
<feature type="transmembrane region" description="Helical" evidence="3">
    <location>
        <begin position="20"/>
        <end position="38"/>
    </location>
</feature>
<dbReference type="EMBL" id="RYYR01000005">
    <property type="protein sequence ID" value="RUL55135.1"/>
    <property type="molecule type" value="Genomic_DNA"/>
</dbReference>